<feature type="domain" description="YchJ-like middle NTF2-like" evidence="1">
    <location>
        <begin position="1"/>
        <end position="94"/>
    </location>
</feature>
<evidence type="ECO:0000259" key="1">
    <source>
        <dbReference type="Pfam" id="PF17775"/>
    </source>
</evidence>
<dbReference type="InterPro" id="IPR048469">
    <property type="entry name" value="YchJ-like_M"/>
</dbReference>
<dbReference type="Proteomes" id="UP001500795">
    <property type="component" value="Unassembled WGS sequence"/>
</dbReference>
<organism evidence="2 3">
    <name type="scientific">Zobellella aerophila</name>
    <dbReference type="NCBI Taxonomy" id="870480"/>
    <lineage>
        <taxon>Bacteria</taxon>
        <taxon>Pseudomonadati</taxon>
        <taxon>Pseudomonadota</taxon>
        <taxon>Gammaproteobacteria</taxon>
        <taxon>Aeromonadales</taxon>
        <taxon>Aeromonadaceae</taxon>
        <taxon>Zobellella</taxon>
    </lineage>
</organism>
<dbReference type="SUPFAM" id="SSF54427">
    <property type="entry name" value="NTF2-like"/>
    <property type="match status" value="1"/>
</dbReference>
<dbReference type="Pfam" id="PF02810">
    <property type="entry name" value="SEC-C"/>
    <property type="match status" value="1"/>
</dbReference>
<dbReference type="EMBL" id="BAABCX010000001">
    <property type="protein sequence ID" value="GAA3525829.1"/>
    <property type="molecule type" value="Genomic_DNA"/>
</dbReference>
<reference evidence="3" key="1">
    <citation type="journal article" date="2019" name="Int. J. Syst. Evol. Microbiol.">
        <title>The Global Catalogue of Microorganisms (GCM) 10K type strain sequencing project: providing services to taxonomists for standard genome sequencing and annotation.</title>
        <authorList>
            <consortium name="The Broad Institute Genomics Platform"/>
            <consortium name="The Broad Institute Genome Sequencing Center for Infectious Disease"/>
            <person name="Wu L."/>
            <person name="Ma J."/>
        </authorList>
    </citation>
    <scope>NUCLEOTIDE SEQUENCE [LARGE SCALE GENOMIC DNA]</scope>
    <source>
        <strain evidence="3">JCM 17110</strain>
    </source>
</reference>
<protein>
    <submittedName>
        <fullName evidence="2">YchJ family protein</fullName>
    </submittedName>
</protein>
<evidence type="ECO:0000313" key="2">
    <source>
        <dbReference type="EMBL" id="GAA3525829.1"/>
    </source>
</evidence>
<dbReference type="PANTHER" id="PTHR33747:SF1">
    <property type="entry name" value="ADENYLATE CYCLASE-ASSOCIATED CAP C-TERMINAL DOMAIN-CONTAINING PROTEIN"/>
    <property type="match status" value="1"/>
</dbReference>
<dbReference type="SUPFAM" id="SSF103642">
    <property type="entry name" value="Sec-C motif"/>
    <property type="match status" value="1"/>
</dbReference>
<evidence type="ECO:0000313" key="3">
    <source>
        <dbReference type="Proteomes" id="UP001500795"/>
    </source>
</evidence>
<proteinExistence type="predicted"/>
<accession>A0ABP6UZG8</accession>
<gene>
    <name evidence="2" type="ORF">GCM10022394_01060</name>
</gene>
<dbReference type="PANTHER" id="PTHR33747">
    <property type="entry name" value="UPF0225 PROTEIN SCO1677"/>
    <property type="match status" value="1"/>
</dbReference>
<dbReference type="InterPro" id="IPR032710">
    <property type="entry name" value="NTF2-like_dom_sf"/>
</dbReference>
<dbReference type="InterPro" id="IPR004027">
    <property type="entry name" value="SEC_C_motif"/>
</dbReference>
<keyword evidence="3" id="KW-1185">Reference proteome</keyword>
<name>A0ABP6UZG8_9GAMM</name>
<dbReference type="Gene3D" id="3.10.450.50">
    <property type="match status" value="1"/>
</dbReference>
<comment type="caution">
    <text evidence="2">The sequence shown here is derived from an EMBL/GenBank/DDBJ whole genome shotgun (WGS) entry which is preliminary data.</text>
</comment>
<sequence>MRSRYSAYRLGLGEYLYQTWHPETRGELTPELLTESGLNSEWLSLEIVYSRGGPDDERGEVEFKARYKVQGRIQQLHERSLFLRSQGRWTYHSGQFSPPKIGKNTSCPCGSHKKYKQCCAQRRA</sequence>
<dbReference type="Pfam" id="PF17775">
    <property type="entry name" value="YchJ_M-like"/>
    <property type="match status" value="1"/>
</dbReference>